<proteinExistence type="predicted"/>
<keyword evidence="3" id="KW-1185">Reference proteome</keyword>
<evidence type="ECO:0000313" key="2">
    <source>
        <dbReference type="EMBL" id="KAL0192788.1"/>
    </source>
</evidence>
<gene>
    <name evidence="2" type="ORF">M9458_011084</name>
</gene>
<keyword evidence="1" id="KW-1133">Transmembrane helix</keyword>
<reference evidence="2 3" key="1">
    <citation type="submission" date="2024-05" db="EMBL/GenBank/DDBJ databases">
        <title>Genome sequencing and assembly of Indian major carp, Cirrhinus mrigala (Hamilton, 1822).</title>
        <authorList>
            <person name="Mohindra V."/>
            <person name="Chowdhury L.M."/>
            <person name="Lal K."/>
            <person name="Jena J.K."/>
        </authorList>
    </citation>
    <scope>NUCLEOTIDE SEQUENCE [LARGE SCALE GENOMIC DNA]</scope>
    <source>
        <strain evidence="2">CM1030</strain>
        <tissue evidence="2">Blood</tissue>
    </source>
</reference>
<keyword evidence="1" id="KW-0812">Transmembrane</keyword>
<organism evidence="2 3">
    <name type="scientific">Cirrhinus mrigala</name>
    <name type="common">Mrigala</name>
    <dbReference type="NCBI Taxonomy" id="683832"/>
    <lineage>
        <taxon>Eukaryota</taxon>
        <taxon>Metazoa</taxon>
        <taxon>Chordata</taxon>
        <taxon>Craniata</taxon>
        <taxon>Vertebrata</taxon>
        <taxon>Euteleostomi</taxon>
        <taxon>Actinopterygii</taxon>
        <taxon>Neopterygii</taxon>
        <taxon>Teleostei</taxon>
        <taxon>Ostariophysi</taxon>
        <taxon>Cypriniformes</taxon>
        <taxon>Cyprinidae</taxon>
        <taxon>Labeoninae</taxon>
        <taxon>Labeonini</taxon>
        <taxon>Cirrhinus</taxon>
    </lineage>
</organism>
<evidence type="ECO:0000313" key="3">
    <source>
        <dbReference type="Proteomes" id="UP001529510"/>
    </source>
</evidence>
<feature type="non-terminal residue" evidence="2">
    <location>
        <position position="1"/>
    </location>
</feature>
<comment type="caution">
    <text evidence="2">The sequence shown here is derived from an EMBL/GenBank/DDBJ whole genome shotgun (WGS) entry which is preliminary data.</text>
</comment>
<dbReference type="Proteomes" id="UP001529510">
    <property type="component" value="Unassembled WGS sequence"/>
</dbReference>
<sequence>TATIDDESAAQMRTLLLIVTVVSNFPVIIVGLGAILLVVLIFLVCRNRQRK</sequence>
<feature type="non-terminal residue" evidence="2">
    <location>
        <position position="51"/>
    </location>
</feature>
<dbReference type="AlphaFoldDB" id="A0ABD0R2P8"/>
<feature type="transmembrane region" description="Helical" evidence="1">
    <location>
        <begin position="15"/>
        <end position="45"/>
    </location>
</feature>
<protein>
    <submittedName>
        <fullName evidence="2">Uncharacterized protein</fullName>
    </submittedName>
</protein>
<keyword evidence="1" id="KW-0472">Membrane</keyword>
<dbReference type="EMBL" id="JAMKFB020000005">
    <property type="protein sequence ID" value="KAL0192788.1"/>
    <property type="molecule type" value="Genomic_DNA"/>
</dbReference>
<evidence type="ECO:0000256" key="1">
    <source>
        <dbReference type="SAM" id="Phobius"/>
    </source>
</evidence>
<name>A0ABD0R2P8_CIRMR</name>
<accession>A0ABD0R2P8</accession>